<sequence>MLWLIPLLQWWADLCILSDRRLMYRRGLLTQHGRDIPLSRVNDVSYSMSLSERMLGRGTLTVRSAAEQEGMELRGIPRVRWLQSEIYRVVEDSERREAGPGRVGRDEGGAPPDPGRSP</sequence>
<gene>
    <name evidence="3" type="ORF">ACFQZU_19260</name>
</gene>
<name>A0ABW3BKD0_9ACTN</name>
<dbReference type="PANTHER" id="PTHR37938:SF1">
    <property type="entry name" value="BLL0215 PROTEIN"/>
    <property type="match status" value="1"/>
</dbReference>
<evidence type="ECO:0000259" key="2">
    <source>
        <dbReference type="Pfam" id="PF03703"/>
    </source>
</evidence>
<dbReference type="PANTHER" id="PTHR37938">
    <property type="entry name" value="BLL0215 PROTEIN"/>
    <property type="match status" value="1"/>
</dbReference>
<accession>A0ABW3BKD0</accession>
<dbReference type="Pfam" id="PF03703">
    <property type="entry name" value="bPH_2"/>
    <property type="match status" value="1"/>
</dbReference>
<feature type="region of interest" description="Disordered" evidence="1">
    <location>
        <begin position="92"/>
        <end position="118"/>
    </location>
</feature>
<feature type="domain" description="YdbS-like PH" evidence="2">
    <location>
        <begin position="17"/>
        <end position="83"/>
    </location>
</feature>
<feature type="compositionally biased region" description="Basic and acidic residues" evidence="1">
    <location>
        <begin position="92"/>
        <end position="108"/>
    </location>
</feature>
<evidence type="ECO:0000313" key="4">
    <source>
        <dbReference type="Proteomes" id="UP001596956"/>
    </source>
</evidence>
<comment type="caution">
    <text evidence="3">The sequence shown here is derived from an EMBL/GenBank/DDBJ whole genome shotgun (WGS) entry which is preliminary data.</text>
</comment>
<dbReference type="InterPro" id="IPR005182">
    <property type="entry name" value="YdbS-like_PH"/>
</dbReference>
<protein>
    <submittedName>
        <fullName evidence="3">PH domain-containing protein</fullName>
    </submittedName>
</protein>
<proteinExistence type="predicted"/>
<dbReference type="EMBL" id="JBHTHR010000898">
    <property type="protein sequence ID" value="MFD0803446.1"/>
    <property type="molecule type" value="Genomic_DNA"/>
</dbReference>
<organism evidence="3 4">
    <name type="scientific">Streptomonospora algeriensis</name>
    <dbReference type="NCBI Taxonomy" id="995084"/>
    <lineage>
        <taxon>Bacteria</taxon>
        <taxon>Bacillati</taxon>
        <taxon>Actinomycetota</taxon>
        <taxon>Actinomycetes</taxon>
        <taxon>Streptosporangiales</taxon>
        <taxon>Nocardiopsidaceae</taxon>
        <taxon>Streptomonospora</taxon>
    </lineage>
</organism>
<evidence type="ECO:0000256" key="1">
    <source>
        <dbReference type="SAM" id="MobiDB-lite"/>
    </source>
</evidence>
<dbReference type="Proteomes" id="UP001596956">
    <property type="component" value="Unassembled WGS sequence"/>
</dbReference>
<reference evidence="4" key="1">
    <citation type="journal article" date="2019" name="Int. J. Syst. Evol. Microbiol.">
        <title>The Global Catalogue of Microorganisms (GCM) 10K type strain sequencing project: providing services to taxonomists for standard genome sequencing and annotation.</title>
        <authorList>
            <consortium name="The Broad Institute Genomics Platform"/>
            <consortium name="The Broad Institute Genome Sequencing Center for Infectious Disease"/>
            <person name="Wu L."/>
            <person name="Ma J."/>
        </authorList>
    </citation>
    <scope>NUCLEOTIDE SEQUENCE [LARGE SCALE GENOMIC DNA]</scope>
    <source>
        <strain evidence="4">CCUG 63369</strain>
    </source>
</reference>
<evidence type="ECO:0000313" key="3">
    <source>
        <dbReference type="EMBL" id="MFD0803446.1"/>
    </source>
</evidence>
<keyword evidence="4" id="KW-1185">Reference proteome</keyword>